<dbReference type="InterPro" id="IPR042183">
    <property type="entry name" value="MmgE/PrpD_sf_1"/>
</dbReference>
<evidence type="ECO:0008006" key="6">
    <source>
        <dbReference type="Google" id="ProtNLM"/>
    </source>
</evidence>
<reference evidence="4 5" key="1">
    <citation type="journal article" date="2020" name="Microorganisms">
        <title>Osmotic Adaptation and Compatible Solute Biosynthesis of Phototrophic Bacteria as Revealed from Genome Analyses.</title>
        <authorList>
            <person name="Imhoff J.F."/>
            <person name="Rahn T."/>
            <person name="Kunzel S."/>
            <person name="Keller A."/>
            <person name="Neulinger S.C."/>
        </authorList>
    </citation>
    <scope>NUCLEOTIDE SEQUENCE [LARGE SCALE GENOMIC DNA]</scope>
    <source>
        <strain evidence="4 5">DSM 15382</strain>
    </source>
</reference>
<dbReference type="Proteomes" id="UP000697995">
    <property type="component" value="Unassembled WGS sequence"/>
</dbReference>
<evidence type="ECO:0000259" key="2">
    <source>
        <dbReference type="Pfam" id="PF03972"/>
    </source>
</evidence>
<evidence type="ECO:0000313" key="5">
    <source>
        <dbReference type="Proteomes" id="UP000697995"/>
    </source>
</evidence>
<feature type="domain" description="MmgE/PrpD N-terminal" evidence="2">
    <location>
        <begin position="27"/>
        <end position="231"/>
    </location>
</feature>
<proteinExistence type="inferred from homology"/>
<dbReference type="InterPro" id="IPR042188">
    <property type="entry name" value="MmgE/PrpD_sf_2"/>
</dbReference>
<dbReference type="Pfam" id="PF03972">
    <property type="entry name" value="MmgE_PrpD_N"/>
    <property type="match status" value="1"/>
</dbReference>
<organism evidence="4 5">
    <name type="scientific">Paracraurococcus ruber</name>
    <dbReference type="NCBI Taxonomy" id="77675"/>
    <lineage>
        <taxon>Bacteria</taxon>
        <taxon>Pseudomonadati</taxon>
        <taxon>Pseudomonadota</taxon>
        <taxon>Alphaproteobacteria</taxon>
        <taxon>Acetobacterales</taxon>
        <taxon>Roseomonadaceae</taxon>
        <taxon>Paracraurococcus</taxon>
    </lineage>
</organism>
<comment type="caution">
    <text evidence="4">The sequence shown here is derived from an EMBL/GenBank/DDBJ whole genome shotgun (WGS) entry which is preliminary data.</text>
</comment>
<dbReference type="PANTHER" id="PTHR16943:SF8">
    <property type="entry name" value="2-METHYLCITRATE DEHYDRATASE"/>
    <property type="match status" value="1"/>
</dbReference>
<name>A0ABS1CSG3_9PROT</name>
<dbReference type="InterPro" id="IPR045336">
    <property type="entry name" value="MmgE_PrpD_N"/>
</dbReference>
<evidence type="ECO:0000259" key="3">
    <source>
        <dbReference type="Pfam" id="PF19305"/>
    </source>
</evidence>
<feature type="domain" description="MmgE/PrpD C-terminal" evidence="3">
    <location>
        <begin position="268"/>
        <end position="423"/>
    </location>
</feature>
<dbReference type="InterPro" id="IPR005656">
    <property type="entry name" value="MmgE_PrpD"/>
</dbReference>
<dbReference type="SUPFAM" id="SSF103378">
    <property type="entry name" value="2-methylcitrate dehydratase PrpD"/>
    <property type="match status" value="1"/>
</dbReference>
<evidence type="ECO:0000313" key="4">
    <source>
        <dbReference type="EMBL" id="MBK1657401.1"/>
    </source>
</evidence>
<dbReference type="Gene3D" id="1.10.4100.10">
    <property type="entry name" value="2-methylcitrate dehydratase PrpD"/>
    <property type="match status" value="1"/>
</dbReference>
<gene>
    <name evidence="4" type="ORF">CKO45_04045</name>
</gene>
<dbReference type="Pfam" id="PF19305">
    <property type="entry name" value="MmgE_PrpD_C"/>
    <property type="match status" value="1"/>
</dbReference>
<dbReference type="InterPro" id="IPR045337">
    <property type="entry name" value="MmgE_PrpD_C"/>
</dbReference>
<dbReference type="Gene3D" id="3.30.1330.120">
    <property type="entry name" value="2-methylcitrate dehydratase PrpD"/>
    <property type="match status" value="1"/>
</dbReference>
<protein>
    <recommendedName>
        <fullName evidence="6">MmgE/PrpD family protein</fullName>
    </recommendedName>
</protein>
<dbReference type="EMBL" id="NRSG01000016">
    <property type="protein sequence ID" value="MBK1657401.1"/>
    <property type="molecule type" value="Genomic_DNA"/>
</dbReference>
<accession>A0ABS1CSG3</accession>
<keyword evidence="5" id="KW-1185">Reference proteome</keyword>
<dbReference type="PANTHER" id="PTHR16943">
    <property type="entry name" value="2-METHYLCITRATE DEHYDRATASE-RELATED"/>
    <property type="match status" value="1"/>
</dbReference>
<evidence type="ECO:0000256" key="1">
    <source>
        <dbReference type="ARBA" id="ARBA00006174"/>
    </source>
</evidence>
<sequence>MYSPCNPFQSFRVLRAPPAKVSLTLMRPIPDHVRDHAGLILADTLAAIVAGHREAEVRALAARHATGGVALLGAAAAAPPPMAAFLTGLAGTAAELDEGNYPAGGHPAIHAIAAALAEAAARDCSGAALLTACIEGYEAGSRVGHAMRLRPAAHPHGTWGVIGAAAAVASLRGQDPAATRRALDLAASLGLATSASASLRGGSVRNVYAGAAAQNGLLAVDLAEAGITGEPGGIPVVFGQVIGEGWDAAAYEAGASRWFILESFLKLHSCCRETQGALEAIELLLAEAPIAPAAVEAIEVETFHSASLLSERAPVAPIAGRFSIPFTVATRIVSGGAWIEAFAPAAIADPATRALAAKVTVRHDPALTARQPAERVCRLLLRLADGTERRREVIGTPGDPDRPHPEAALREKFRRAAEPGFGTRWAELWEMARHPDRVAQASALFAAFRP</sequence>
<comment type="similarity">
    <text evidence="1">Belongs to the PrpD family.</text>
</comment>
<dbReference type="InterPro" id="IPR036148">
    <property type="entry name" value="MmgE/PrpD_sf"/>
</dbReference>